<keyword evidence="3" id="KW-0813">Transport</keyword>
<dbReference type="Proteomes" id="UP000092871">
    <property type="component" value="Unassembled WGS sequence"/>
</dbReference>
<evidence type="ECO:0000313" key="10">
    <source>
        <dbReference type="EMBL" id="SBT22697.1"/>
    </source>
</evidence>
<keyword evidence="11" id="KW-1185">Reference proteome</keyword>
<feature type="signal peptide" evidence="8">
    <location>
        <begin position="1"/>
        <end position="22"/>
    </location>
</feature>
<dbReference type="AlphaFoldDB" id="A0A1C3JVM4"/>
<keyword evidence="6" id="KW-0472">Membrane</keyword>
<name>A0A1C3JVM4_9GAMM</name>
<evidence type="ECO:0000256" key="7">
    <source>
        <dbReference type="ARBA" id="ARBA00023237"/>
    </source>
</evidence>
<dbReference type="PANTHER" id="PTHR30026:SF20">
    <property type="entry name" value="OUTER MEMBRANE PROTEIN TOLC"/>
    <property type="match status" value="1"/>
</dbReference>
<dbReference type="Pfam" id="PF02321">
    <property type="entry name" value="OEP"/>
    <property type="match status" value="2"/>
</dbReference>
<dbReference type="EMBL" id="FLRB01000028">
    <property type="protein sequence ID" value="SBT22697.1"/>
    <property type="molecule type" value="Genomic_DNA"/>
</dbReference>
<evidence type="ECO:0000256" key="3">
    <source>
        <dbReference type="ARBA" id="ARBA00022448"/>
    </source>
</evidence>
<dbReference type="EMBL" id="FLRA01000033">
    <property type="protein sequence ID" value="SBT19294.1"/>
    <property type="molecule type" value="Genomic_DNA"/>
</dbReference>
<evidence type="ECO:0000256" key="6">
    <source>
        <dbReference type="ARBA" id="ARBA00023136"/>
    </source>
</evidence>
<evidence type="ECO:0000256" key="2">
    <source>
        <dbReference type="ARBA" id="ARBA00007613"/>
    </source>
</evidence>
<reference evidence="9 12" key="2">
    <citation type="submission" date="2016-06" db="EMBL/GenBank/DDBJ databases">
        <authorList>
            <person name="Kjaerup R.B."/>
            <person name="Dalgaard T.S."/>
            <person name="Juul-Madsen H.R."/>
        </authorList>
    </citation>
    <scope>NUCLEOTIDE SEQUENCE [LARGE SCALE GENOMIC DNA]</scope>
    <source>
        <strain evidence="9 12">CECT 5115</strain>
    </source>
</reference>
<evidence type="ECO:0000313" key="11">
    <source>
        <dbReference type="Proteomes" id="UP000092840"/>
    </source>
</evidence>
<keyword evidence="5" id="KW-0812">Transmembrane</keyword>
<evidence type="ECO:0000256" key="4">
    <source>
        <dbReference type="ARBA" id="ARBA00022452"/>
    </source>
</evidence>
<evidence type="ECO:0000256" key="1">
    <source>
        <dbReference type="ARBA" id="ARBA00004442"/>
    </source>
</evidence>
<keyword evidence="4" id="KW-1134">Transmembrane beta strand</keyword>
<protein>
    <submittedName>
        <fullName evidence="9">Outer membrane protein TolC</fullName>
    </submittedName>
</protein>
<dbReference type="GO" id="GO:0009279">
    <property type="term" value="C:cell outer membrane"/>
    <property type="evidence" value="ECO:0007669"/>
    <property type="project" value="UniProtKB-SubCell"/>
</dbReference>
<proteinExistence type="inferred from homology"/>
<dbReference type="GO" id="GO:0015288">
    <property type="term" value="F:porin activity"/>
    <property type="evidence" value="ECO:0007669"/>
    <property type="project" value="TreeGrafter"/>
</dbReference>
<accession>A0A1C3JVM4</accession>
<dbReference type="InterPro" id="IPR003423">
    <property type="entry name" value="OMP_efflux"/>
</dbReference>
<reference evidence="10 11" key="1">
    <citation type="submission" date="2016-06" db="EMBL/GenBank/DDBJ databases">
        <authorList>
            <person name="Rodrigo-Torres L."/>
            <person name="Arahal D.R."/>
        </authorList>
    </citation>
    <scope>NUCLEOTIDE SEQUENCE [LARGE SCALE GENOMIC DNA]</scope>
    <source>
        <strain evidence="10 11">CECT 5116</strain>
    </source>
</reference>
<dbReference type="InterPro" id="IPR051906">
    <property type="entry name" value="TolC-like"/>
</dbReference>
<comment type="similarity">
    <text evidence="2">Belongs to the outer membrane factor (OMF) (TC 1.B.17) family.</text>
</comment>
<evidence type="ECO:0000256" key="8">
    <source>
        <dbReference type="SAM" id="SignalP"/>
    </source>
</evidence>
<keyword evidence="7" id="KW-0998">Cell outer membrane</keyword>
<gene>
    <name evidence="9" type="primary">tolC_2</name>
    <name evidence="9" type="ORF">MGA5115_03456</name>
    <name evidence="10" type="ORF">MGA5116_03321</name>
</gene>
<organism evidence="9 12">
    <name type="scientific">Marinomonas gallaica</name>
    <dbReference type="NCBI Taxonomy" id="1806667"/>
    <lineage>
        <taxon>Bacteria</taxon>
        <taxon>Pseudomonadati</taxon>
        <taxon>Pseudomonadota</taxon>
        <taxon>Gammaproteobacteria</taxon>
        <taxon>Oceanospirillales</taxon>
        <taxon>Oceanospirillaceae</taxon>
        <taxon>Marinomonas</taxon>
    </lineage>
</organism>
<evidence type="ECO:0000313" key="12">
    <source>
        <dbReference type="Proteomes" id="UP000092871"/>
    </source>
</evidence>
<evidence type="ECO:0000256" key="5">
    <source>
        <dbReference type="ARBA" id="ARBA00022692"/>
    </source>
</evidence>
<dbReference type="GO" id="GO:0015562">
    <property type="term" value="F:efflux transmembrane transporter activity"/>
    <property type="evidence" value="ECO:0007669"/>
    <property type="project" value="InterPro"/>
</dbReference>
<keyword evidence="8" id="KW-0732">Signal</keyword>
<sequence>MPLTPKLIAVLVSAGVSSAVFAEDTSRDAQTNQITTFSAALKQAKQNDPELKYSFHTLQAEQEIDDIAFANLLPSVSLQSSYRYQKVDDYYTEYKEQSEPEDSQIARNPARYDEDQSDYSYQVKLQQSLINIGAWQAYDSAKEAVRKSQFTYSRAEQELIYRLSSAYLKALLAAQQLYINQDKLESLQLKLDQTQRMNELGVGDRLNVLRATSSRDVARSDLLQSKSELKDAQTQLENITGSSVDIPSAWVTYGYKVLPNLGNGSEDEWINSIQSNTTLLAEMANVRSKELEADAQKSQHLPTLNFSLSYVDRHNDDIYSDSSNYIASLDLTIPIYSGGKTSAQSRRSEANYNAAQARYEKLLSDKKQAVKLAYSQLSSYRERLLALEESRTSSKTFLEAAERQADLSLGSQVDVLEARTELYNVRLQFAKTLSDYLLSDLNLRLETGQLNDSTLAQYDNLFASNAK</sequence>
<dbReference type="PANTHER" id="PTHR30026">
    <property type="entry name" value="OUTER MEMBRANE PROTEIN TOLC"/>
    <property type="match status" value="1"/>
</dbReference>
<dbReference type="SUPFAM" id="SSF56954">
    <property type="entry name" value="Outer membrane efflux proteins (OEP)"/>
    <property type="match status" value="1"/>
</dbReference>
<dbReference type="Proteomes" id="UP000092840">
    <property type="component" value="Unassembled WGS sequence"/>
</dbReference>
<comment type="subcellular location">
    <subcellularLocation>
        <location evidence="1">Cell outer membrane</location>
    </subcellularLocation>
</comment>
<feature type="chain" id="PRO_5008677109" evidence="8">
    <location>
        <begin position="23"/>
        <end position="467"/>
    </location>
</feature>
<dbReference type="Gene3D" id="1.20.1600.10">
    <property type="entry name" value="Outer membrane efflux proteins (OEP)"/>
    <property type="match status" value="1"/>
</dbReference>
<evidence type="ECO:0000313" key="9">
    <source>
        <dbReference type="EMBL" id="SBT19294.1"/>
    </source>
</evidence>
<dbReference type="GO" id="GO:1990281">
    <property type="term" value="C:efflux pump complex"/>
    <property type="evidence" value="ECO:0007669"/>
    <property type="project" value="TreeGrafter"/>
</dbReference>